<sequence>MAMFQLLERRRLAAQTWLAAQTHLAVNRVSGRAHALRAMA</sequence>
<organism evidence="1 2">
    <name type="scientific">Paraburkholderia phytofirmans (strain DSM 17436 / LMG 22146 / PsJN)</name>
    <name type="common">Burkholderia phytofirmans</name>
    <dbReference type="NCBI Taxonomy" id="398527"/>
    <lineage>
        <taxon>Bacteria</taxon>
        <taxon>Pseudomonadati</taxon>
        <taxon>Pseudomonadota</taxon>
        <taxon>Betaproteobacteria</taxon>
        <taxon>Burkholderiales</taxon>
        <taxon>Burkholderiaceae</taxon>
        <taxon>Paraburkholderia</taxon>
    </lineage>
</organism>
<dbReference type="AlphaFoldDB" id="B2SZ20"/>
<evidence type="ECO:0000313" key="2">
    <source>
        <dbReference type="Proteomes" id="UP000001739"/>
    </source>
</evidence>
<dbReference type="KEGG" id="bpy:Bphyt_3515"/>
<proteinExistence type="predicted"/>
<dbReference type="EMBL" id="CP001052">
    <property type="protein sequence ID" value="ACD17905.1"/>
    <property type="molecule type" value="Genomic_DNA"/>
</dbReference>
<dbReference type="HOGENOM" id="CLU_3286265_0_0_4"/>
<name>B2SZ20_PARPJ</name>
<gene>
    <name evidence="1" type="ordered locus">Bphyt_3515</name>
</gene>
<reference evidence="1 2" key="1">
    <citation type="journal article" date="2011" name="J. Bacteriol.">
        <title>Complete genome sequence of the plant growth-promoting endophyte Burkholderia phytofirmans strain PsJN.</title>
        <authorList>
            <person name="Weilharter A."/>
            <person name="Mitter B."/>
            <person name="Shin M.V."/>
            <person name="Chain P.S."/>
            <person name="Nowak J."/>
            <person name="Sessitsch A."/>
        </authorList>
    </citation>
    <scope>NUCLEOTIDE SEQUENCE [LARGE SCALE GENOMIC DNA]</scope>
    <source>
        <strain evidence="2">DSM 17436 / LMG 22146 / PsJN</strain>
    </source>
</reference>
<dbReference type="Proteomes" id="UP000001739">
    <property type="component" value="Chromosome 1"/>
</dbReference>
<protein>
    <submittedName>
        <fullName evidence="1">Uncharacterized protein</fullName>
    </submittedName>
</protein>
<evidence type="ECO:0000313" key="1">
    <source>
        <dbReference type="EMBL" id="ACD17905.1"/>
    </source>
</evidence>
<dbReference type="STRING" id="398527.Bphyt_3515"/>
<accession>B2SZ20</accession>